<keyword evidence="12" id="KW-1185">Reference proteome</keyword>
<evidence type="ECO:0000256" key="2">
    <source>
        <dbReference type="ARBA" id="ARBA00022475"/>
    </source>
</evidence>
<dbReference type="RefSeq" id="WP_141850167.1">
    <property type="nucleotide sequence ID" value="NZ_BAAAPR010000018.1"/>
</dbReference>
<gene>
    <name evidence="11" type="ORF">FB458_4174</name>
</gene>
<keyword evidence="7" id="KW-0131">Cell cycle</keyword>
<dbReference type="PANTHER" id="PTHR37820:SF1">
    <property type="entry name" value="CELL DIVISION PROTEIN FTSQ"/>
    <property type="match status" value="1"/>
</dbReference>
<dbReference type="PANTHER" id="PTHR37820">
    <property type="entry name" value="CELL DIVISION PROTEIN DIVIB"/>
    <property type="match status" value="1"/>
</dbReference>
<organism evidence="11 12">
    <name type="scientific">Lapillicoccus jejuensis</name>
    <dbReference type="NCBI Taxonomy" id="402171"/>
    <lineage>
        <taxon>Bacteria</taxon>
        <taxon>Bacillati</taxon>
        <taxon>Actinomycetota</taxon>
        <taxon>Actinomycetes</taxon>
        <taxon>Micrococcales</taxon>
        <taxon>Intrasporangiaceae</taxon>
        <taxon>Lapillicoccus</taxon>
    </lineage>
</organism>
<dbReference type="PROSITE" id="PS51779">
    <property type="entry name" value="POTRA"/>
    <property type="match status" value="1"/>
</dbReference>
<dbReference type="Proteomes" id="UP000317893">
    <property type="component" value="Unassembled WGS sequence"/>
</dbReference>
<evidence type="ECO:0000256" key="7">
    <source>
        <dbReference type="ARBA" id="ARBA00023306"/>
    </source>
</evidence>
<dbReference type="GO" id="GO:0051301">
    <property type="term" value="P:cell division"/>
    <property type="evidence" value="ECO:0007669"/>
    <property type="project" value="UniProtKB-KW"/>
</dbReference>
<feature type="compositionally biased region" description="Low complexity" evidence="8">
    <location>
        <begin position="1"/>
        <end position="11"/>
    </location>
</feature>
<evidence type="ECO:0000256" key="8">
    <source>
        <dbReference type="SAM" id="MobiDB-lite"/>
    </source>
</evidence>
<dbReference type="InterPro" id="IPR034746">
    <property type="entry name" value="POTRA"/>
</dbReference>
<comment type="subcellular location">
    <subcellularLocation>
        <location evidence="1">Membrane</location>
    </subcellularLocation>
</comment>
<evidence type="ECO:0000256" key="4">
    <source>
        <dbReference type="ARBA" id="ARBA00022692"/>
    </source>
</evidence>
<evidence type="ECO:0000313" key="11">
    <source>
        <dbReference type="EMBL" id="TQJ11025.1"/>
    </source>
</evidence>
<feature type="region of interest" description="Disordered" evidence="8">
    <location>
        <begin position="1"/>
        <end position="36"/>
    </location>
</feature>
<evidence type="ECO:0000256" key="5">
    <source>
        <dbReference type="ARBA" id="ARBA00022989"/>
    </source>
</evidence>
<evidence type="ECO:0000313" key="12">
    <source>
        <dbReference type="Proteomes" id="UP000317893"/>
    </source>
</evidence>
<dbReference type="InterPro" id="IPR050487">
    <property type="entry name" value="FtsQ_DivIB"/>
</dbReference>
<evidence type="ECO:0000256" key="6">
    <source>
        <dbReference type="ARBA" id="ARBA00023136"/>
    </source>
</evidence>
<proteinExistence type="predicted"/>
<name>A0A542E6R2_9MICO</name>
<evidence type="ECO:0000256" key="3">
    <source>
        <dbReference type="ARBA" id="ARBA00022618"/>
    </source>
</evidence>
<evidence type="ECO:0000256" key="9">
    <source>
        <dbReference type="SAM" id="Phobius"/>
    </source>
</evidence>
<evidence type="ECO:0000256" key="1">
    <source>
        <dbReference type="ARBA" id="ARBA00004370"/>
    </source>
</evidence>
<sequence length="269" mass="27594">MSVRTTRRTPSGTGGDGPGAGRRTAGRAARGVASSRARFERRTARARRRPWRLAGWGLLVLAVLLGLVWLLALGPVLAVREVRVTGLTDAGETAAVLAAADVPDGTPLARVDTAGAARRVGEIATVASVEVTRSWPGTVTVAVTRKTPALAVRLPDGTLRVVDTTGSPYEQVAAVPAGVPLVTSSSASPDPQGLRAAAGVLQVLPADLRRQVTGMTVASADAVSFQLGDVTVRWGGPADGPKKARVLQILLGTKPATVDVSAPDTPTTT</sequence>
<dbReference type="Pfam" id="PF08478">
    <property type="entry name" value="POTRA_1"/>
    <property type="match status" value="1"/>
</dbReference>
<keyword evidence="5 9" id="KW-1133">Transmembrane helix</keyword>
<feature type="transmembrane region" description="Helical" evidence="9">
    <location>
        <begin position="51"/>
        <end position="72"/>
    </location>
</feature>
<comment type="caution">
    <text evidence="11">The sequence shown here is derived from an EMBL/GenBank/DDBJ whole genome shotgun (WGS) entry which is preliminary data.</text>
</comment>
<dbReference type="AlphaFoldDB" id="A0A542E6R2"/>
<keyword evidence="3 11" id="KW-0132">Cell division</keyword>
<feature type="domain" description="POTRA" evidence="10">
    <location>
        <begin position="77"/>
        <end position="146"/>
    </location>
</feature>
<accession>A0A542E6R2</accession>
<protein>
    <submittedName>
        <fullName evidence="11">Cell division protein FtsQ</fullName>
    </submittedName>
</protein>
<dbReference type="InterPro" id="IPR013685">
    <property type="entry name" value="POTRA_FtsQ_type"/>
</dbReference>
<evidence type="ECO:0000259" key="10">
    <source>
        <dbReference type="PROSITE" id="PS51779"/>
    </source>
</evidence>
<dbReference type="EMBL" id="VFMN01000001">
    <property type="protein sequence ID" value="TQJ11025.1"/>
    <property type="molecule type" value="Genomic_DNA"/>
</dbReference>
<keyword evidence="4 9" id="KW-0812">Transmembrane</keyword>
<reference evidence="11 12" key="1">
    <citation type="submission" date="2019-06" db="EMBL/GenBank/DDBJ databases">
        <title>Sequencing the genomes of 1000 actinobacteria strains.</title>
        <authorList>
            <person name="Klenk H.-P."/>
        </authorList>
    </citation>
    <scope>NUCLEOTIDE SEQUENCE [LARGE SCALE GENOMIC DNA]</scope>
    <source>
        <strain evidence="11 12">DSM 18607</strain>
    </source>
</reference>
<dbReference type="OrthoDB" id="9790760at2"/>
<dbReference type="Gene3D" id="3.10.20.310">
    <property type="entry name" value="membrane protein fhac"/>
    <property type="match status" value="1"/>
</dbReference>
<keyword evidence="2" id="KW-1003">Cell membrane</keyword>
<dbReference type="GO" id="GO:0005886">
    <property type="term" value="C:plasma membrane"/>
    <property type="evidence" value="ECO:0007669"/>
    <property type="project" value="TreeGrafter"/>
</dbReference>
<feature type="compositionally biased region" description="Low complexity" evidence="8">
    <location>
        <begin position="21"/>
        <end position="36"/>
    </location>
</feature>
<keyword evidence="6 9" id="KW-0472">Membrane</keyword>